<dbReference type="EMBL" id="SJDL01000024">
    <property type="protein sequence ID" value="TBW53800.1"/>
    <property type="molecule type" value="Genomic_DNA"/>
</dbReference>
<reference evidence="2 3" key="1">
    <citation type="submission" date="2019-02" db="EMBL/GenBank/DDBJ databases">
        <title>Marinobacter halodurans sp. nov., a marine bacterium isolated from sea tidal flat.</title>
        <authorList>
            <person name="Yoo Y."/>
            <person name="Lee D.W."/>
            <person name="Kim B.S."/>
            <person name="Kim J.-J."/>
        </authorList>
    </citation>
    <scope>NUCLEOTIDE SEQUENCE [LARGE SCALE GENOMIC DNA]</scope>
    <source>
        <strain evidence="2 3">YJ-S3-2</strain>
    </source>
</reference>
<keyword evidence="1" id="KW-0732">Signal</keyword>
<comment type="caution">
    <text evidence="2">The sequence shown here is derived from an EMBL/GenBank/DDBJ whole genome shotgun (WGS) entry which is preliminary data.</text>
</comment>
<keyword evidence="3" id="KW-1185">Reference proteome</keyword>
<feature type="chain" id="PRO_5045227650" evidence="1">
    <location>
        <begin position="18"/>
        <end position="131"/>
    </location>
</feature>
<sequence>MKRITFIALLIPCFAHASSSKLESNKSFDIDNIVYYQTNFDFKSQKEDIVAYVKKNDPCITVKLTDEGTSNRYCELGNSGLNLEKDSPTIYPVKMTVFAGSVYFTVAAPWNEQKCRIHAYKKQISCSSTGN</sequence>
<evidence type="ECO:0000313" key="3">
    <source>
        <dbReference type="Proteomes" id="UP000313645"/>
    </source>
</evidence>
<organism evidence="2 3">
    <name type="scientific">Marinobacter halodurans</name>
    <dbReference type="NCBI Taxonomy" id="2528979"/>
    <lineage>
        <taxon>Bacteria</taxon>
        <taxon>Pseudomonadati</taxon>
        <taxon>Pseudomonadota</taxon>
        <taxon>Gammaproteobacteria</taxon>
        <taxon>Pseudomonadales</taxon>
        <taxon>Marinobacteraceae</taxon>
        <taxon>Marinobacter</taxon>
    </lineage>
</organism>
<proteinExistence type="predicted"/>
<evidence type="ECO:0000313" key="2">
    <source>
        <dbReference type="EMBL" id="TBW53800.1"/>
    </source>
</evidence>
<dbReference type="Proteomes" id="UP000313645">
    <property type="component" value="Unassembled WGS sequence"/>
</dbReference>
<protein>
    <submittedName>
        <fullName evidence="2">Uncharacterized protein</fullName>
    </submittedName>
</protein>
<dbReference type="RefSeq" id="WP_131482700.1">
    <property type="nucleotide sequence ID" value="NZ_SJDL01000024.1"/>
</dbReference>
<accession>A0ABY1ZI41</accession>
<feature type="signal peptide" evidence="1">
    <location>
        <begin position="1"/>
        <end position="17"/>
    </location>
</feature>
<gene>
    <name evidence="2" type="ORF">EZI54_15030</name>
</gene>
<name>A0ABY1ZI41_9GAMM</name>
<evidence type="ECO:0000256" key="1">
    <source>
        <dbReference type="SAM" id="SignalP"/>
    </source>
</evidence>